<dbReference type="InterPro" id="IPR003607">
    <property type="entry name" value="HD/PDEase_dom"/>
</dbReference>
<organism evidence="2 3">
    <name type="scientific">Nitrospira defluvii</name>
    <dbReference type="NCBI Taxonomy" id="330214"/>
    <lineage>
        <taxon>Bacteria</taxon>
        <taxon>Pseudomonadati</taxon>
        <taxon>Nitrospirota</taxon>
        <taxon>Nitrospiria</taxon>
        <taxon>Nitrospirales</taxon>
        <taxon>Nitrospiraceae</taxon>
        <taxon>Nitrospira</taxon>
    </lineage>
</organism>
<sequence length="249" mass="27144">MHRPAVPINAATQLIQEACQQLGNLDTLELSQDALESVRIIQLQRLARQIEASIPGHFGHGERTAHYALLLAKHIGLDRQQCLDLHYAALLHDIGLLTLPGHLRDDTVPHSSHDYALLQSHPRDGAALLAAFSFLCEPARLIAHHHERWDGAGYPYGLRGVYIPVGARLLAIADVFDTIASRSTSWHTALRALLASAGSQFDPDLCSTFCALLSEQDARQQADDRALFNPSTEAGPEAPCPAAATFRTC</sequence>
<evidence type="ECO:0000313" key="2">
    <source>
        <dbReference type="EMBL" id="CAE6692347.1"/>
    </source>
</evidence>
<protein>
    <submittedName>
        <fullName evidence="2">HD-GYP domain-containing protein</fullName>
    </submittedName>
</protein>
<feature type="domain" description="HD-GYP" evidence="1">
    <location>
        <begin position="35"/>
        <end position="225"/>
    </location>
</feature>
<dbReference type="PANTHER" id="PTHR45228">
    <property type="entry name" value="CYCLIC DI-GMP PHOSPHODIESTERASE TM_0186-RELATED"/>
    <property type="match status" value="1"/>
</dbReference>
<dbReference type="PROSITE" id="PS51832">
    <property type="entry name" value="HD_GYP"/>
    <property type="match status" value="1"/>
</dbReference>
<dbReference type="Pfam" id="PF13487">
    <property type="entry name" value="HD_5"/>
    <property type="match status" value="1"/>
</dbReference>
<dbReference type="RefSeq" id="WP_213040193.1">
    <property type="nucleotide sequence ID" value="NZ_CAJNBJ010000001.1"/>
</dbReference>
<dbReference type="InterPro" id="IPR037522">
    <property type="entry name" value="HD_GYP_dom"/>
</dbReference>
<dbReference type="InterPro" id="IPR052020">
    <property type="entry name" value="Cyclic_di-GMP/3'3'-cGAMP_PDE"/>
</dbReference>
<dbReference type="Gene3D" id="1.10.3210.10">
    <property type="entry name" value="Hypothetical protein af1432"/>
    <property type="match status" value="1"/>
</dbReference>
<keyword evidence="3" id="KW-1185">Reference proteome</keyword>
<accession>A0ABM8QE32</accession>
<dbReference type="Proteomes" id="UP000675880">
    <property type="component" value="Unassembled WGS sequence"/>
</dbReference>
<dbReference type="CDD" id="cd00077">
    <property type="entry name" value="HDc"/>
    <property type="match status" value="1"/>
</dbReference>
<evidence type="ECO:0000313" key="3">
    <source>
        <dbReference type="Proteomes" id="UP000675880"/>
    </source>
</evidence>
<dbReference type="PANTHER" id="PTHR45228:SF8">
    <property type="entry name" value="TWO-COMPONENT RESPONSE REGULATOR-RELATED"/>
    <property type="match status" value="1"/>
</dbReference>
<dbReference type="SMART" id="SM00471">
    <property type="entry name" value="HDc"/>
    <property type="match status" value="1"/>
</dbReference>
<comment type="caution">
    <text evidence="2">The sequence shown here is derived from an EMBL/GenBank/DDBJ whole genome shotgun (WGS) entry which is preliminary data.</text>
</comment>
<dbReference type="EMBL" id="CAJNBJ010000001">
    <property type="protein sequence ID" value="CAE6692347.1"/>
    <property type="molecule type" value="Genomic_DNA"/>
</dbReference>
<gene>
    <name evidence="2" type="ORF">NSPZN2_10283</name>
</gene>
<proteinExistence type="predicted"/>
<evidence type="ECO:0000259" key="1">
    <source>
        <dbReference type="PROSITE" id="PS51832"/>
    </source>
</evidence>
<reference evidence="2 3" key="1">
    <citation type="submission" date="2021-02" db="EMBL/GenBank/DDBJ databases">
        <authorList>
            <person name="Han P."/>
        </authorList>
    </citation>
    <scope>NUCLEOTIDE SEQUENCE [LARGE SCALE GENOMIC DNA]</scope>
    <source>
        <strain evidence="2">Candidatus Nitrospira sp. ZN2</strain>
    </source>
</reference>
<name>A0ABM8QE32_9BACT</name>
<dbReference type="SUPFAM" id="SSF109604">
    <property type="entry name" value="HD-domain/PDEase-like"/>
    <property type="match status" value="1"/>
</dbReference>